<feature type="domain" description="Agenet" evidence="1">
    <location>
        <begin position="8"/>
        <end position="82"/>
    </location>
</feature>
<dbReference type="PANTHER" id="PTHR31917:SF80">
    <property type="entry name" value="AGENET DOMAIN-CONTAINING PROTEIN-RELATED"/>
    <property type="match status" value="1"/>
</dbReference>
<dbReference type="InterPro" id="IPR008395">
    <property type="entry name" value="Agenet-like_dom"/>
</dbReference>
<protein>
    <recommendedName>
        <fullName evidence="1">Agenet domain-containing protein</fullName>
    </recommendedName>
</protein>
<comment type="caution">
    <text evidence="2">The sequence shown here is derived from an EMBL/GenBank/DDBJ whole genome shotgun (WGS) entry which is preliminary data.</text>
</comment>
<evidence type="ECO:0000313" key="3">
    <source>
        <dbReference type="Proteomes" id="UP001632038"/>
    </source>
</evidence>
<feature type="domain" description="Agenet" evidence="1">
    <location>
        <begin position="84"/>
        <end position="145"/>
    </location>
</feature>
<reference evidence="3" key="1">
    <citation type="journal article" date="2024" name="IScience">
        <title>Strigolactones Initiate the Formation of Haustorium-like Structures in Castilleja.</title>
        <authorList>
            <person name="Buerger M."/>
            <person name="Peterson D."/>
            <person name="Chory J."/>
        </authorList>
    </citation>
    <scope>NUCLEOTIDE SEQUENCE [LARGE SCALE GENOMIC DNA]</scope>
</reference>
<dbReference type="PANTHER" id="PTHR31917">
    <property type="entry name" value="AGENET DOMAIN-CONTAINING PROTEIN-RELATED"/>
    <property type="match status" value="1"/>
</dbReference>
<keyword evidence="3" id="KW-1185">Reference proteome</keyword>
<dbReference type="SMART" id="SM00743">
    <property type="entry name" value="Agenet"/>
    <property type="match status" value="4"/>
</dbReference>
<sequence length="337" mass="38912">MENDGISEYFKKFANVEISSDDEGFRGSWYEGTVLRPPRTTKRGSTKVIVKYKTLKEDEAGTRPLIEELDVVQLRPLPPREVRRSFKFAEEVDAYYNDGWWEGTITEVVGDEDDDDVKYLVFFSGTREQIAFAASEMRLHREWEYGKWVPPLESSAEIMPDVPIDKEPSISNPKSTEMEANNEEIEHNYSPGDLVEASSNEEGFEGAFFAATIQENLKNRKYLIEYQTLKDDDGTTPLREEIDSLLIRPYPPHVEVIDRFEVGEKVDALTNDGWWAGVISKVLKNDRYSVYFDASDEELKFMHTGLRVHQVWINGKWVVSKRSIFLAQDDIHLFTLD</sequence>
<gene>
    <name evidence="2" type="ORF">CASFOL_004373</name>
</gene>
<dbReference type="CDD" id="cd20405">
    <property type="entry name" value="Tudor_Agenet_AtDUF_rpt1_3"/>
    <property type="match status" value="2"/>
</dbReference>
<evidence type="ECO:0000259" key="1">
    <source>
        <dbReference type="SMART" id="SM00743"/>
    </source>
</evidence>
<dbReference type="InterPro" id="IPR014002">
    <property type="entry name" value="Agenet_dom_plant"/>
</dbReference>
<name>A0ABD3EDZ7_9LAMI</name>
<proteinExistence type="predicted"/>
<accession>A0ABD3EDZ7</accession>
<dbReference type="AlphaFoldDB" id="A0ABD3EDZ7"/>
<organism evidence="2 3">
    <name type="scientific">Castilleja foliolosa</name>
    <dbReference type="NCBI Taxonomy" id="1961234"/>
    <lineage>
        <taxon>Eukaryota</taxon>
        <taxon>Viridiplantae</taxon>
        <taxon>Streptophyta</taxon>
        <taxon>Embryophyta</taxon>
        <taxon>Tracheophyta</taxon>
        <taxon>Spermatophyta</taxon>
        <taxon>Magnoliopsida</taxon>
        <taxon>eudicotyledons</taxon>
        <taxon>Gunneridae</taxon>
        <taxon>Pentapetalae</taxon>
        <taxon>asterids</taxon>
        <taxon>lamiids</taxon>
        <taxon>Lamiales</taxon>
        <taxon>Orobanchaceae</taxon>
        <taxon>Pedicularideae</taxon>
        <taxon>Castillejinae</taxon>
        <taxon>Castilleja</taxon>
    </lineage>
</organism>
<dbReference type="CDD" id="cd20406">
    <property type="entry name" value="Tudor_Agenet_AtDUF_rpt2_4"/>
    <property type="match status" value="2"/>
</dbReference>
<dbReference type="EMBL" id="JAVIJP010000006">
    <property type="protein sequence ID" value="KAL3651371.1"/>
    <property type="molecule type" value="Genomic_DNA"/>
</dbReference>
<dbReference type="Pfam" id="PF05641">
    <property type="entry name" value="Agenet"/>
    <property type="match status" value="3"/>
</dbReference>
<dbReference type="Proteomes" id="UP001632038">
    <property type="component" value="Unassembled WGS sequence"/>
</dbReference>
<feature type="domain" description="Agenet" evidence="1">
    <location>
        <begin position="258"/>
        <end position="314"/>
    </location>
</feature>
<evidence type="ECO:0000313" key="2">
    <source>
        <dbReference type="EMBL" id="KAL3651371.1"/>
    </source>
</evidence>
<dbReference type="Gene3D" id="2.30.30.140">
    <property type="match status" value="1"/>
</dbReference>
<feature type="domain" description="Agenet" evidence="1">
    <location>
        <begin position="187"/>
        <end position="255"/>
    </location>
</feature>